<dbReference type="GO" id="GO:0016746">
    <property type="term" value="F:acyltransferase activity"/>
    <property type="evidence" value="ECO:0007669"/>
    <property type="project" value="UniProtKB-KW"/>
</dbReference>
<dbReference type="SUPFAM" id="SSF55729">
    <property type="entry name" value="Acyl-CoA N-acyltransferases (Nat)"/>
    <property type="match status" value="1"/>
</dbReference>
<dbReference type="Proteomes" id="UP001179614">
    <property type="component" value="Chromosome"/>
</dbReference>
<evidence type="ECO:0000313" key="3">
    <source>
        <dbReference type="Proteomes" id="UP001179614"/>
    </source>
</evidence>
<evidence type="ECO:0000313" key="2">
    <source>
        <dbReference type="EMBL" id="WBL78809.1"/>
    </source>
</evidence>
<evidence type="ECO:0000259" key="1">
    <source>
        <dbReference type="Pfam" id="PF13480"/>
    </source>
</evidence>
<keyword evidence="3" id="KW-1185">Reference proteome</keyword>
<organism evidence="2 3">
    <name type="scientific">Bradyrhizobium xenonodulans</name>
    <dbReference type="NCBI Taxonomy" id="2736875"/>
    <lineage>
        <taxon>Bacteria</taxon>
        <taxon>Pseudomonadati</taxon>
        <taxon>Pseudomonadota</taxon>
        <taxon>Alphaproteobacteria</taxon>
        <taxon>Hyphomicrobiales</taxon>
        <taxon>Nitrobacteraceae</taxon>
        <taxon>Bradyrhizobium</taxon>
    </lineage>
</organism>
<proteinExistence type="predicted"/>
<feature type="domain" description="BioF2-like acetyltransferase" evidence="1">
    <location>
        <begin position="249"/>
        <end position="398"/>
    </location>
</feature>
<gene>
    <name evidence="2" type="ORF">I3J27_38775</name>
</gene>
<sequence>MSNWRASVHHNYRVFILDKEGHIINRAHLSSQNDEAAKERARDLASYGLAVELWDGSRRIAIEDEGRTMQANLCSRSRRVASVDIVHDLATAEAVWRSLECPSNSATPYQRFDFLAAWQRRVGQRAGLSPFLVIARDDEGRPLGLLPLALQTAFGVRYASFMGGTHSTFNMGLWQSEFAATATEHDLRSLTAMLAARDKADVLVLRRQPTYWRDLQNPLRLLPHEPSTVHCPVRTIEPGATSVSLVSESLRRRLQRKERKLQLLAGYRYYIASDDVDITRLLDWFFQVKPQRIMAQQKLPSPFADPDVQGFIRSACMTKLADCGRAIEIHALECDEEVIAILAVMADDHRFSAMFNTYTMSRKAKFSPGLILMRHVIDHFAGQRYRAFDFGIGFYDYKLLVCPDYEPIFDSFIPLSVRGRFAVGAISAVNEAKRFMKSNPALHDIAQNLRSRLQGVKAFQTTSLVFLLQNCCSQLGLYEATTLTLA</sequence>
<dbReference type="InterPro" id="IPR038740">
    <property type="entry name" value="BioF2-like_GNAT_dom"/>
</dbReference>
<protein>
    <submittedName>
        <fullName evidence="2">GNAT family N-acetyltransferase</fullName>
        <ecNumber evidence="2">2.3.1.-</ecNumber>
    </submittedName>
</protein>
<dbReference type="Pfam" id="PF13480">
    <property type="entry name" value="Acetyltransf_6"/>
    <property type="match status" value="1"/>
</dbReference>
<name>A0ABY7MKW0_9BRAD</name>
<accession>A0ABY7MKW0</accession>
<dbReference type="InterPro" id="IPR016181">
    <property type="entry name" value="Acyl_CoA_acyltransferase"/>
</dbReference>
<dbReference type="EC" id="2.3.1.-" evidence="2"/>
<keyword evidence="2" id="KW-0808">Transferase</keyword>
<reference evidence="2" key="1">
    <citation type="submission" date="2021-12" db="EMBL/GenBank/DDBJ databases">
        <title>Bradyrhizobium xenonodulans sp. nov.</title>
        <authorList>
            <person name="Claassens R."/>
            <person name="Venter S.N."/>
            <person name="Beukes C.W."/>
            <person name="Stepkowski T."/>
            <person name="Steenkamp E.T."/>
        </authorList>
    </citation>
    <scope>NUCLEOTIDE SEQUENCE</scope>
    <source>
        <strain evidence="2">14AB</strain>
    </source>
</reference>
<dbReference type="EMBL" id="CP089391">
    <property type="protein sequence ID" value="WBL78809.1"/>
    <property type="molecule type" value="Genomic_DNA"/>
</dbReference>
<keyword evidence="2" id="KW-0012">Acyltransferase</keyword>